<accession>A0ABX1DJP8</accession>
<protein>
    <recommendedName>
        <fullName evidence="1">YegS/DAGK C-terminal domain-containing protein</fullName>
    </recommendedName>
</protein>
<feature type="non-terminal residue" evidence="2">
    <location>
        <position position="131"/>
    </location>
</feature>
<dbReference type="Gene3D" id="2.60.200.40">
    <property type="match status" value="1"/>
</dbReference>
<dbReference type="EMBL" id="JAAVJS010000386">
    <property type="protein sequence ID" value="NJX17223.1"/>
    <property type="molecule type" value="Genomic_DNA"/>
</dbReference>
<dbReference type="Proteomes" id="UP000760545">
    <property type="component" value="Unassembled WGS sequence"/>
</dbReference>
<feature type="non-terminal residue" evidence="2">
    <location>
        <position position="1"/>
    </location>
</feature>
<dbReference type="RefSeq" id="WP_209309782.1">
    <property type="nucleotide sequence ID" value="NZ_JAAVJS010000386.1"/>
</dbReference>
<reference evidence="2 3" key="1">
    <citation type="submission" date="2020-03" db="EMBL/GenBank/DDBJ databases">
        <title>Tamlana sp. nov, isolated from XXX.</title>
        <authorList>
            <person name="Cao W.R."/>
        </authorList>
    </citation>
    <scope>NUCLEOTIDE SEQUENCE [LARGE SCALE GENOMIC DNA]</scope>
    <source>
        <strain evidence="2 3">HST1-43</strain>
    </source>
</reference>
<name>A0ABX1DJP8_9FLAO</name>
<evidence type="ECO:0000259" key="1">
    <source>
        <dbReference type="Pfam" id="PF19279"/>
    </source>
</evidence>
<gene>
    <name evidence="2" type="ORF">HC176_17255</name>
</gene>
<organism evidence="2 3">
    <name type="scientific">Tamlana crocina</name>
    <dbReference type="NCBI Taxonomy" id="393006"/>
    <lineage>
        <taxon>Bacteria</taxon>
        <taxon>Pseudomonadati</taxon>
        <taxon>Bacteroidota</taxon>
        <taxon>Flavobacteriia</taxon>
        <taxon>Flavobacteriales</taxon>
        <taxon>Flavobacteriaceae</taxon>
        <taxon>Tamlana</taxon>
    </lineage>
</organism>
<sequence>VKDYEAKEAIIIADGEEVTGKYLLLECMNIRYIGPNFELAPNAQTGDGEFELVAIPEDGREKLMRYIEHLLDPSKKDIPLEDFAQLRKVKELRLKWQGTDLHVDDEVELNYDNEEIEVKNNPGSFIFNVPE</sequence>
<comment type="caution">
    <text evidence="2">The sequence shown here is derived from an EMBL/GenBank/DDBJ whole genome shotgun (WGS) entry which is preliminary data.</text>
</comment>
<evidence type="ECO:0000313" key="3">
    <source>
        <dbReference type="Proteomes" id="UP000760545"/>
    </source>
</evidence>
<proteinExistence type="predicted"/>
<keyword evidence="3" id="KW-1185">Reference proteome</keyword>
<feature type="domain" description="YegS/DAGK C-terminal" evidence="1">
    <location>
        <begin position="2"/>
        <end position="72"/>
    </location>
</feature>
<dbReference type="Pfam" id="PF19279">
    <property type="entry name" value="YegS_C"/>
    <property type="match status" value="1"/>
</dbReference>
<dbReference type="SUPFAM" id="SSF111331">
    <property type="entry name" value="NAD kinase/diacylglycerol kinase-like"/>
    <property type="match status" value="1"/>
</dbReference>
<dbReference type="InterPro" id="IPR016064">
    <property type="entry name" value="NAD/diacylglycerol_kinase_sf"/>
</dbReference>
<dbReference type="InterPro" id="IPR045540">
    <property type="entry name" value="YegS/DAGK_C"/>
</dbReference>
<evidence type="ECO:0000313" key="2">
    <source>
        <dbReference type="EMBL" id="NJX17223.1"/>
    </source>
</evidence>